<accession>A0A9W9PBK6</accession>
<keyword evidence="3" id="KW-1185">Reference proteome</keyword>
<feature type="region of interest" description="Disordered" evidence="1">
    <location>
        <begin position="615"/>
        <end position="756"/>
    </location>
</feature>
<feature type="region of interest" description="Disordered" evidence="1">
    <location>
        <begin position="1"/>
        <end position="102"/>
    </location>
</feature>
<protein>
    <recommendedName>
        <fullName evidence="4">Pathway-specific nitrogen regulator</fullName>
    </recommendedName>
</protein>
<feature type="compositionally biased region" description="Acidic residues" evidence="1">
    <location>
        <begin position="332"/>
        <end position="347"/>
    </location>
</feature>
<feature type="compositionally biased region" description="Low complexity" evidence="1">
    <location>
        <begin position="622"/>
        <end position="639"/>
    </location>
</feature>
<gene>
    <name evidence="2" type="ORF">N7469_003030</name>
</gene>
<dbReference type="OrthoDB" id="5369448at2759"/>
<proteinExistence type="predicted"/>
<name>A0A9W9PBK6_PENCI</name>
<sequence length="756" mass="83344">MARLNDESQSIPEGKRHPSDQILSPQPCVPPNKEHILASFETSHLQDNTERVTDDEQMSRDYEYPSSSSSTRHSSSDIFGRDVDDDLNHMKSRASSRSSFSSIPASVLVHPLEKINSMRSMNPHEKMAAYTIEDDEAQFGGFEDPPKNMNIRTIRQREAAFRKPSSVRAMQMHTEDEADDDEYLTPPRRRGGIRSPGSGSGSSPLKRSPYYSPTTSSNKLPKPKKEYPLVLLHCNLLAPSLPVPGATLPQNQSIVEETLPAEYWRRWRRLQEKVGSGVLRDRGVLISHPEDLYDMLEERLLESLELQRSRLHQGHFLGHEESGPGSEAEFSDREESETDGEQGDECPDCGGRVQRHSDSNRKWEIRVYAANGLMRAGAWAAAWKEMEKVDVEVGLWLPSDVRRALAKRLADEQTTLKVDLGPNQTQSDIDYRRASVQSHSRASVDPRSFQAIPQSSVEVKAEQHVQEPQPETKQFGRTKETGQPQIALHILLFNYVRILASDRRNIALFLMSIVVVFLAIGTHPQQNQPVIPVFPNSAGFDHLPSASTQPENIPTAIVPEPQVFASSPATLVPPSEEMTSSVEASVPSSSVSVSTAESIIPSAEVLASSVAISVPQPEPTVSSPEIASPSSAEESPSSSLTDEEVVPVEPEHDISEGKIQPTEVASNLPAEEDLSTPERRNEDVLSEPEAEFPEATLTISDADKTPIPPLSSSEDEAMLSKSMAAPTLPEDAEAESIEAQNESPPEVQVDTEQIEA</sequence>
<feature type="compositionally biased region" description="Basic and acidic residues" evidence="1">
    <location>
        <begin position="47"/>
        <end position="63"/>
    </location>
</feature>
<organism evidence="2 3">
    <name type="scientific">Penicillium citrinum</name>
    <dbReference type="NCBI Taxonomy" id="5077"/>
    <lineage>
        <taxon>Eukaryota</taxon>
        <taxon>Fungi</taxon>
        <taxon>Dikarya</taxon>
        <taxon>Ascomycota</taxon>
        <taxon>Pezizomycotina</taxon>
        <taxon>Eurotiomycetes</taxon>
        <taxon>Eurotiomycetidae</taxon>
        <taxon>Eurotiales</taxon>
        <taxon>Aspergillaceae</taxon>
        <taxon>Penicillium</taxon>
    </lineage>
</organism>
<feature type="compositionally biased region" description="Low complexity" evidence="1">
    <location>
        <begin position="579"/>
        <end position="588"/>
    </location>
</feature>
<reference evidence="2" key="1">
    <citation type="submission" date="2022-11" db="EMBL/GenBank/DDBJ databases">
        <authorList>
            <person name="Petersen C."/>
        </authorList>
    </citation>
    <scope>NUCLEOTIDE SEQUENCE</scope>
    <source>
        <strain evidence="2">IBT 23319</strain>
    </source>
</reference>
<comment type="caution">
    <text evidence="2">The sequence shown here is derived from an EMBL/GenBank/DDBJ whole genome shotgun (WGS) entry which is preliminary data.</text>
</comment>
<evidence type="ECO:0000256" key="1">
    <source>
        <dbReference type="SAM" id="MobiDB-lite"/>
    </source>
</evidence>
<evidence type="ECO:0000313" key="3">
    <source>
        <dbReference type="Proteomes" id="UP001147733"/>
    </source>
</evidence>
<dbReference type="GeneID" id="81381117"/>
<feature type="region of interest" description="Disordered" evidence="1">
    <location>
        <begin position="157"/>
        <end position="223"/>
    </location>
</feature>
<dbReference type="AlphaFoldDB" id="A0A9W9PBK6"/>
<feature type="compositionally biased region" description="Polar residues" evidence="1">
    <location>
        <begin position="419"/>
        <end position="428"/>
    </location>
</feature>
<feature type="region of interest" description="Disordered" evidence="1">
    <location>
        <begin position="315"/>
        <end position="355"/>
    </location>
</feature>
<feature type="compositionally biased region" description="Basic and acidic residues" evidence="1">
    <location>
        <begin position="79"/>
        <end position="89"/>
    </location>
</feature>
<feature type="compositionally biased region" description="Low complexity" evidence="1">
    <location>
        <begin position="193"/>
        <end position="209"/>
    </location>
</feature>
<dbReference type="EMBL" id="JAPQKT010000002">
    <property type="protein sequence ID" value="KAJ5241439.1"/>
    <property type="molecule type" value="Genomic_DNA"/>
</dbReference>
<feature type="compositionally biased region" description="Low complexity" evidence="1">
    <location>
        <begin position="93"/>
        <end position="102"/>
    </location>
</feature>
<evidence type="ECO:0008006" key="4">
    <source>
        <dbReference type="Google" id="ProtNLM"/>
    </source>
</evidence>
<dbReference type="Proteomes" id="UP001147733">
    <property type="component" value="Unassembled WGS sequence"/>
</dbReference>
<dbReference type="RefSeq" id="XP_056504444.1">
    <property type="nucleotide sequence ID" value="XM_056641950.1"/>
</dbReference>
<feature type="region of interest" description="Disordered" evidence="1">
    <location>
        <begin position="567"/>
        <end position="588"/>
    </location>
</feature>
<reference evidence="2" key="2">
    <citation type="journal article" date="2023" name="IMA Fungus">
        <title>Comparative genomic study of the Penicillium genus elucidates a diverse pangenome and 15 lateral gene transfer events.</title>
        <authorList>
            <person name="Petersen C."/>
            <person name="Sorensen T."/>
            <person name="Nielsen M.R."/>
            <person name="Sondergaard T.E."/>
            <person name="Sorensen J.L."/>
            <person name="Fitzpatrick D.A."/>
            <person name="Frisvad J.C."/>
            <person name="Nielsen K.L."/>
        </authorList>
    </citation>
    <scope>NUCLEOTIDE SEQUENCE</scope>
    <source>
        <strain evidence="2">IBT 23319</strain>
    </source>
</reference>
<evidence type="ECO:0000313" key="2">
    <source>
        <dbReference type="EMBL" id="KAJ5241439.1"/>
    </source>
</evidence>
<feature type="region of interest" description="Disordered" evidence="1">
    <location>
        <begin position="419"/>
        <end position="447"/>
    </location>
</feature>